<keyword evidence="4" id="KW-1185">Reference proteome</keyword>
<proteinExistence type="predicted"/>
<protein>
    <recommendedName>
        <fullName evidence="2">VTT domain-containing protein</fullName>
    </recommendedName>
</protein>
<evidence type="ECO:0000256" key="1">
    <source>
        <dbReference type="SAM" id="Phobius"/>
    </source>
</evidence>
<dbReference type="InterPro" id="IPR032816">
    <property type="entry name" value="VTT_dom"/>
</dbReference>
<evidence type="ECO:0000259" key="2">
    <source>
        <dbReference type="Pfam" id="PF09335"/>
    </source>
</evidence>
<comment type="caution">
    <text evidence="3">The sequence shown here is derived from an EMBL/GenBank/DDBJ whole genome shotgun (WGS) entry which is preliminary data.</text>
</comment>
<dbReference type="RefSeq" id="WP_087288653.1">
    <property type="nucleotide sequence ID" value="NZ_NFJD01000003.1"/>
</dbReference>
<evidence type="ECO:0000313" key="3">
    <source>
        <dbReference type="EMBL" id="OUO56585.1"/>
    </source>
</evidence>
<organism evidence="3 4">
    <name type="scientific">Candidatus Avelusimicrobium gallicola</name>
    <dbReference type="NCBI Taxonomy" id="2562704"/>
    <lineage>
        <taxon>Bacteria</taxon>
        <taxon>Pseudomonadati</taxon>
        <taxon>Elusimicrobiota</taxon>
        <taxon>Elusimicrobia</taxon>
        <taxon>Elusimicrobiales</taxon>
        <taxon>Elusimicrobiaceae</taxon>
        <taxon>Candidatus Avelusimicrobium</taxon>
    </lineage>
</organism>
<gene>
    <name evidence="3" type="ORF">B5F75_05170</name>
</gene>
<keyword evidence="1" id="KW-0812">Transmembrane</keyword>
<dbReference type="OrthoDB" id="9814483at2"/>
<accession>A0A1Y4DCH8</accession>
<feature type="transmembrane region" description="Helical" evidence="1">
    <location>
        <begin position="87"/>
        <end position="104"/>
    </location>
</feature>
<dbReference type="Proteomes" id="UP000196368">
    <property type="component" value="Unassembled WGS sequence"/>
</dbReference>
<keyword evidence="1" id="KW-1133">Transmembrane helix</keyword>
<keyword evidence="1" id="KW-0472">Membrane</keyword>
<dbReference type="Pfam" id="PF09335">
    <property type="entry name" value="VTT_dom"/>
    <property type="match status" value="1"/>
</dbReference>
<feature type="domain" description="VTT" evidence="2">
    <location>
        <begin position="39"/>
        <end position="139"/>
    </location>
</feature>
<dbReference type="PANTHER" id="PTHR42709:SF4">
    <property type="entry name" value="INNER MEMBRANE PROTEIN YQAA"/>
    <property type="match status" value="1"/>
</dbReference>
<dbReference type="EMBL" id="NFJD01000003">
    <property type="protein sequence ID" value="OUO56585.1"/>
    <property type="molecule type" value="Genomic_DNA"/>
</dbReference>
<dbReference type="AlphaFoldDB" id="A0A1Y4DCH8"/>
<sequence>MNVFSACTLLFAAAFLAATLLPAQSEGILFWLVYTQKYPTALLLAFATAGNVLGACVNAWLGRYLARFQHKKWFPFSPRQFEQAKRFFQKYGVWALLLSWVPVIGDPITLAAGALGVRWPVFLLLVTLAKLGRYLVVCHAAGWL</sequence>
<reference evidence="4" key="1">
    <citation type="submission" date="2017-04" db="EMBL/GenBank/DDBJ databases">
        <title>Function of individual gut microbiota members based on whole genome sequencing of pure cultures obtained from chicken caecum.</title>
        <authorList>
            <person name="Medvecky M."/>
            <person name="Cejkova D."/>
            <person name="Polansky O."/>
            <person name="Karasova D."/>
            <person name="Kubasova T."/>
            <person name="Cizek A."/>
            <person name="Rychlik I."/>
        </authorList>
    </citation>
    <scope>NUCLEOTIDE SEQUENCE [LARGE SCALE GENOMIC DNA]</scope>
    <source>
        <strain evidence="4">An273</strain>
    </source>
</reference>
<dbReference type="PANTHER" id="PTHR42709">
    <property type="entry name" value="ALKALINE PHOSPHATASE LIKE PROTEIN"/>
    <property type="match status" value="1"/>
</dbReference>
<dbReference type="InterPro" id="IPR051311">
    <property type="entry name" value="DedA_domain"/>
</dbReference>
<feature type="transmembrane region" description="Helical" evidence="1">
    <location>
        <begin position="41"/>
        <end position="66"/>
    </location>
</feature>
<name>A0A1Y4DCH8_9BACT</name>
<evidence type="ECO:0000313" key="4">
    <source>
        <dbReference type="Proteomes" id="UP000196368"/>
    </source>
</evidence>